<accession>A0A914UMS8</accession>
<dbReference type="AlphaFoldDB" id="A0A914UMS8"/>
<evidence type="ECO:0000256" key="1">
    <source>
        <dbReference type="SAM" id="MobiDB-lite"/>
    </source>
</evidence>
<dbReference type="WBParaSite" id="PSAMB.scaffold10size141368.g34.t1">
    <property type="protein sequence ID" value="PSAMB.scaffold10size141368.g34.t1"/>
    <property type="gene ID" value="PSAMB.scaffold10size141368.g34"/>
</dbReference>
<proteinExistence type="predicted"/>
<reference evidence="3" key="1">
    <citation type="submission" date="2022-11" db="UniProtKB">
        <authorList>
            <consortium name="WormBaseParasite"/>
        </authorList>
    </citation>
    <scope>IDENTIFICATION</scope>
</reference>
<organism evidence="2 3">
    <name type="scientific">Plectus sambesii</name>
    <dbReference type="NCBI Taxonomy" id="2011161"/>
    <lineage>
        <taxon>Eukaryota</taxon>
        <taxon>Metazoa</taxon>
        <taxon>Ecdysozoa</taxon>
        <taxon>Nematoda</taxon>
        <taxon>Chromadorea</taxon>
        <taxon>Plectida</taxon>
        <taxon>Plectina</taxon>
        <taxon>Plectoidea</taxon>
        <taxon>Plectidae</taxon>
        <taxon>Plectus</taxon>
    </lineage>
</organism>
<keyword evidence="2" id="KW-1185">Reference proteome</keyword>
<protein>
    <submittedName>
        <fullName evidence="3">Uncharacterized protein</fullName>
    </submittedName>
</protein>
<evidence type="ECO:0000313" key="3">
    <source>
        <dbReference type="WBParaSite" id="PSAMB.scaffold10size141368.g34.t1"/>
    </source>
</evidence>
<evidence type="ECO:0000313" key="2">
    <source>
        <dbReference type="Proteomes" id="UP000887566"/>
    </source>
</evidence>
<feature type="region of interest" description="Disordered" evidence="1">
    <location>
        <begin position="55"/>
        <end position="92"/>
    </location>
</feature>
<sequence>MSDDARDGRGEIAAGGDRNRADWPTGLGRGGRRQAGRGDRPRYCVLVFLSGAFHSSSRRRPTRKDSRAPSPRKLGLYLSDDRSIPGGGTDRPSACLVFDPFRRGDQTSPTTVICGRVCRRLSSVNQRQQVPTPRR</sequence>
<feature type="compositionally biased region" description="Basic and acidic residues" evidence="1">
    <location>
        <begin position="1"/>
        <end position="10"/>
    </location>
</feature>
<feature type="region of interest" description="Disordered" evidence="1">
    <location>
        <begin position="1"/>
        <end position="38"/>
    </location>
</feature>
<name>A0A914UMS8_9BILA</name>
<dbReference type="Proteomes" id="UP000887566">
    <property type="component" value="Unplaced"/>
</dbReference>